<sequence length="615" mass="67858">MCGIVGYIGYREAYPIIIKGLKRLEYRGYDSAGVMLYDGEAIKLSKTKGKVSDLEERASKEITTNGTIGIGHTRWATHGVPNDVNSHPHLSNSGDLAIIHNGIIENYAPLKVELIKRGYTFYSDTDSEVLINLIEEVQKKEKLKLGKAVQVALNQVVGAYAIAVFDKKNPNEIVAARLGSPLAIGVGEGEYFIASDASPFIEYTSNAIYLEDGEMANIRLHKPMKVRKIKDDSIVDPYIQELQMNLEQIEKGGYDHFMLKEIYEQPSVIKDTYRGRLHANEGIIQMAGVEDNLEKFLNADRIIIVACGTSWHAGLVAEYVIEEFARIPVEVEYASEFRYRNPIINSKDVVIAISQSGETADTMAAIKLAKEHGAFVFGVCNVVGSSISRETHAGAYTHAGPEIGVASTKAFTTQITVLTMIALRLAQAKGTLSKSDYHMYLQELEIIPEKVKEALETNEKAKEIAAVFKDAPNCLYLGRGYNFPVALEGALKLKEISYIHAEGYPAAEMKHGPIALIDEQMPVIVIAPKQGHYDKIVSNIQEIKSRSGKIIAVVTKGDTQVRDLADYVIEIPETSDALSPLITTIPLQLLSYHIAVMRDCNVDQPRNLAKSVTVE</sequence>
<evidence type="ECO:0000256" key="4">
    <source>
        <dbReference type="ARBA" id="ARBA00016090"/>
    </source>
</evidence>
<dbReference type="NCBIfam" id="NF001484">
    <property type="entry name" value="PRK00331.1"/>
    <property type="match status" value="1"/>
</dbReference>
<feature type="domain" description="Glutamine amidotransferase type-2" evidence="11">
    <location>
        <begin position="2"/>
        <end position="221"/>
    </location>
</feature>
<dbReference type="GO" id="GO:0006002">
    <property type="term" value="P:fructose 6-phosphate metabolic process"/>
    <property type="evidence" value="ECO:0007669"/>
    <property type="project" value="TreeGrafter"/>
</dbReference>
<dbReference type="FunFam" id="3.40.50.10490:FF:000001">
    <property type="entry name" value="Glutamine--fructose-6-phosphate aminotransferase [isomerizing]"/>
    <property type="match status" value="1"/>
</dbReference>
<gene>
    <name evidence="10 13" type="primary">glmS</name>
    <name evidence="13" type="ORF">DB891_02615</name>
</gene>
<dbReference type="SUPFAM" id="SSF56235">
    <property type="entry name" value="N-terminal nucleophile aminohydrolases (Ntn hydrolases)"/>
    <property type="match status" value="1"/>
</dbReference>
<dbReference type="GO" id="GO:0005975">
    <property type="term" value="P:carbohydrate metabolic process"/>
    <property type="evidence" value="ECO:0007669"/>
    <property type="project" value="UniProtKB-UniRule"/>
</dbReference>
<feature type="active site" description="For Fru-6P isomerization activity" evidence="10">
    <location>
        <position position="610"/>
    </location>
</feature>
<dbReference type="InterPro" id="IPR035466">
    <property type="entry name" value="GlmS/AgaS_SIS"/>
</dbReference>
<keyword evidence="6 10" id="KW-0032">Aminotransferase</keyword>
<evidence type="ECO:0000313" key="14">
    <source>
        <dbReference type="Proteomes" id="UP000245618"/>
    </source>
</evidence>
<comment type="subunit">
    <text evidence="10">Homodimer.</text>
</comment>
<dbReference type="Pfam" id="PF13522">
    <property type="entry name" value="GATase_6"/>
    <property type="match status" value="1"/>
</dbReference>
<protein>
    <recommendedName>
        <fullName evidence="4 10">Glutamine--fructose-6-phosphate aminotransferase [isomerizing]</fullName>
        <ecNumber evidence="3 10">2.6.1.16</ecNumber>
    </recommendedName>
    <alternativeName>
        <fullName evidence="10">D-fructose-6-phosphate amidotransferase</fullName>
    </alternativeName>
    <alternativeName>
        <fullName evidence="10">GFAT</fullName>
    </alternativeName>
    <alternativeName>
        <fullName evidence="10">Glucosamine-6-phosphate synthase</fullName>
    </alternativeName>
    <alternativeName>
        <fullName evidence="10">Hexosephosphate aminotransferase</fullName>
    </alternativeName>
    <alternativeName>
        <fullName evidence="10">L-glutamine--D-fructose-6-phosphate amidotransferase</fullName>
    </alternativeName>
</protein>
<dbReference type="GO" id="GO:0005829">
    <property type="term" value="C:cytosol"/>
    <property type="evidence" value="ECO:0007669"/>
    <property type="project" value="TreeGrafter"/>
</dbReference>
<dbReference type="RefSeq" id="WP_116760251.1">
    <property type="nucleotide sequence ID" value="NZ_QCZH01000001.1"/>
</dbReference>
<dbReference type="OrthoDB" id="106547at2"/>
<accession>A0A2U1K393</accession>
<comment type="subcellular location">
    <subcellularLocation>
        <location evidence="2 10">Cytoplasm</location>
    </subcellularLocation>
</comment>
<feature type="domain" description="SIS" evidence="12">
    <location>
        <begin position="464"/>
        <end position="605"/>
    </location>
</feature>
<dbReference type="InterPro" id="IPR047084">
    <property type="entry name" value="GFAT_N"/>
</dbReference>
<dbReference type="PANTHER" id="PTHR10937:SF0">
    <property type="entry name" value="GLUTAMINE--FRUCTOSE-6-PHOSPHATE TRANSAMINASE (ISOMERIZING)"/>
    <property type="match status" value="1"/>
</dbReference>
<evidence type="ECO:0000256" key="6">
    <source>
        <dbReference type="ARBA" id="ARBA00022576"/>
    </source>
</evidence>
<dbReference type="InterPro" id="IPR046348">
    <property type="entry name" value="SIS_dom_sf"/>
</dbReference>
<evidence type="ECO:0000259" key="12">
    <source>
        <dbReference type="PROSITE" id="PS51464"/>
    </source>
</evidence>
<dbReference type="Pfam" id="PF01380">
    <property type="entry name" value="SIS"/>
    <property type="match status" value="2"/>
</dbReference>
<dbReference type="CDD" id="cd05008">
    <property type="entry name" value="SIS_GlmS_GlmD_1"/>
    <property type="match status" value="1"/>
</dbReference>
<evidence type="ECO:0000256" key="1">
    <source>
        <dbReference type="ARBA" id="ARBA00001031"/>
    </source>
</evidence>
<dbReference type="GO" id="GO:0006487">
    <property type="term" value="P:protein N-linked glycosylation"/>
    <property type="evidence" value="ECO:0007669"/>
    <property type="project" value="TreeGrafter"/>
</dbReference>
<dbReference type="InterPro" id="IPR035490">
    <property type="entry name" value="GlmS/FrlB_SIS"/>
</dbReference>
<dbReference type="InterPro" id="IPR001347">
    <property type="entry name" value="SIS_dom"/>
</dbReference>
<feature type="active site" description="Nucleophile; for GATase activity" evidence="10">
    <location>
        <position position="2"/>
    </location>
</feature>
<organism evidence="13 14">
    <name type="scientific">Flavobacterium laiguense</name>
    <dbReference type="NCBI Taxonomy" id="2169409"/>
    <lineage>
        <taxon>Bacteria</taxon>
        <taxon>Pseudomonadati</taxon>
        <taxon>Bacteroidota</taxon>
        <taxon>Flavobacteriia</taxon>
        <taxon>Flavobacteriales</taxon>
        <taxon>Flavobacteriaceae</taxon>
        <taxon>Flavobacterium</taxon>
    </lineage>
</organism>
<dbReference type="EC" id="2.6.1.16" evidence="3 10"/>
<evidence type="ECO:0000256" key="3">
    <source>
        <dbReference type="ARBA" id="ARBA00012916"/>
    </source>
</evidence>
<dbReference type="PROSITE" id="PS51464">
    <property type="entry name" value="SIS"/>
    <property type="match status" value="2"/>
</dbReference>
<keyword evidence="9" id="KW-0315">Glutamine amidotransferase</keyword>
<dbReference type="Proteomes" id="UP000245618">
    <property type="component" value="Unassembled WGS sequence"/>
</dbReference>
<evidence type="ECO:0000256" key="2">
    <source>
        <dbReference type="ARBA" id="ARBA00004496"/>
    </source>
</evidence>
<evidence type="ECO:0000256" key="8">
    <source>
        <dbReference type="ARBA" id="ARBA00022737"/>
    </source>
</evidence>
<dbReference type="Gene3D" id="3.60.20.10">
    <property type="entry name" value="Glutamine Phosphoribosylpyrophosphate, subunit 1, domain 1"/>
    <property type="match status" value="1"/>
</dbReference>
<keyword evidence="8" id="KW-0677">Repeat</keyword>
<dbReference type="NCBIfam" id="TIGR01135">
    <property type="entry name" value="glmS"/>
    <property type="match status" value="1"/>
</dbReference>
<comment type="caution">
    <text evidence="13">The sequence shown here is derived from an EMBL/GenBank/DDBJ whole genome shotgun (WGS) entry which is preliminary data.</text>
</comment>
<evidence type="ECO:0000259" key="11">
    <source>
        <dbReference type="PROSITE" id="PS51278"/>
    </source>
</evidence>
<dbReference type="PROSITE" id="PS51278">
    <property type="entry name" value="GATASE_TYPE_2"/>
    <property type="match status" value="1"/>
</dbReference>
<keyword evidence="5 10" id="KW-0963">Cytoplasm</keyword>
<comment type="function">
    <text evidence="10">Catalyzes the first step in hexosamine metabolism, converting fructose-6P into glucosamine-6P using glutamine as a nitrogen source.</text>
</comment>
<dbReference type="InterPro" id="IPR029055">
    <property type="entry name" value="Ntn_hydrolases_N"/>
</dbReference>
<reference evidence="13 14" key="1">
    <citation type="submission" date="2018-04" db="EMBL/GenBank/DDBJ databases">
        <title>Flavobacterium sp. nov., isolated from glacier ice.</title>
        <authorList>
            <person name="Liu Q."/>
            <person name="Xin Y.-H."/>
        </authorList>
    </citation>
    <scope>NUCLEOTIDE SEQUENCE [LARGE SCALE GENOMIC DNA]</scope>
    <source>
        <strain evidence="13 14">LB2P30</strain>
    </source>
</reference>
<proteinExistence type="inferred from homology"/>
<evidence type="ECO:0000256" key="5">
    <source>
        <dbReference type="ARBA" id="ARBA00022490"/>
    </source>
</evidence>
<dbReference type="GO" id="GO:0097367">
    <property type="term" value="F:carbohydrate derivative binding"/>
    <property type="evidence" value="ECO:0007669"/>
    <property type="project" value="InterPro"/>
</dbReference>
<dbReference type="FunFam" id="3.60.20.10:FF:000006">
    <property type="entry name" value="Glutamine--fructose-6-phosphate aminotransferase [isomerizing]"/>
    <property type="match status" value="1"/>
</dbReference>
<dbReference type="CDD" id="cd00714">
    <property type="entry name" value="GFAT"/>
    <property type="match status" value="1"/>
</dbReference>
<dbReference type="AlphaFoldDB" id="A0A2U1K393"/>
<dbReference type="Gene3D" id="3.40.50.10490">
    <property type="entry name" value="Glucose-6-phosphate isomerase like protein, domain 1"/>
    <property type="match status" value="2"/>
</dbReference>
<name>A0A2U1K393_9FLAO</name>
<dbReference type="InterPro" id="IPR017932">
    <property type="entry name" value="GATase_2_dom"/>
</dbReference>
<comment type="catalytic activity">
    <reaction evidence="1 10">
        <text>D-fructose 6-phosphate + L-glutamine = D-glucosamine 6-phosphate + L-glutamate</text>
        <dbReference type="Rhea" id="RHEA:13237"/>
        <dbReference type="ChEBI" id="CHEBI:29985"/>
        <dbReference type="ChEBI" id="CHEBI:58359"/>
        <dbReference type="ChEBI" id="CHEBI:58725"/>
        <dbReference type="ChEBI" id="CHEBI:61527"/>
        <dbReference type="EC" id="2.6.1.16"/>
    </reaction>
</comment>
<keyword evidence="14" id="KW-1185">Reference proteome</keyword>
<dbReference type="CDD" id="cd05009">
    <property type="entry name" value="SIS_GlmS_GlmD_2"/>
    <property type="match status" value="1"/>
</dbReference>
<evidence type="ECO:0000313" key="13">
    <source>
        <dbReference type="EMBL" id="PWA11715.1"/>
    </source>
</evidence>
<dbReference type="InterPro" id="IPR005855">
    <property type="entry name" value="GFAT"/>
</dbReference>
<dbReference type="HAMAP" id="MF_00164">
    <property type="entry name" value="GlmS"/>
    <property type="match status" value="1"/>
</dbReference>
<dbReference type="GO" id="GO:0006047">
    <property type="term" value="P:UDP-N-acetylglucosamine metabolic process"/>
    <property type="evidence" value="ECO:0007669"/>
    <property type="project" value="TreeGrafter"/>
</dbReference>
<dbReference type="GO" id="GO:0004360">
    <property type="term" value="F:glutamine-fructose-6-phosphate transaminase (isomerizing) activity"/>
    <property type="evidence" value="ECO:0007669"/>
    <property type="project" value="UniProtKB-UniRule"/>
</dbReference>
<evidence type="ECO:0000256" key="7">
    <source>
        <dbReference type="ARBA" id="ARBA00022679"/>
    </source>
</evidence>
<dbReference type="SUPFAM" id="SSF53697">
    <property type="entry name" value="SIS domain"/>
    <property type="match status" value="1"/>
</dbReference>
<feature type="initiator methionine" description="Removed" evidence="10">
    <location>
        <position position="1"/>
    </location>
</feature>
<feature type="domain" description="SIS" evidence="12">
    <location>
        <begin position="292"/>
        <end position="431"/>
    </location>
</feature>
<dbReference type="PANTHER" id="PTHR10937">
    <property type="entry name" value="GLUCOSAMINE--FRUCTOSE-6-PHOSPHATE AMINOTRANSFERASE, ISOMERIZING"/>
    <property type="match status" value="1"/>
</dbReference>
<dbReference type="EMBL" id="QCZH01000001">
    <property type="protein sequence ID" value="PWA11715.1"/>
    <property type="molecule type" value="Genomic_DNA"/>
</dbReference>
<keyword evidence="7 10" id="KW-0808">Transferase</keyword>
<evidence type="ECO:0000256" key="10">
    <source>
        <dbReference type="HAMAP-Rule" id="MF_00164"/>
    </source>
</evidence>
<evidence type="ECO:0000256" key="9">
    <source>
        <dbReference type="ARBA" id="ARBA00022962"/>
    </source>
</evidence>